<dbReference type="PANTHER" id="PTHR43248:SF25">
    <property type="entry name" value="AB HYDROLASE-1 DOMAIN-CONTAINING PROTEIN-RELATED"/>
    <property type="match status" value="1"/>
</dbReference>
<comment type="caution">
    <text evidence="5">The sequence shown here is derived from an EMBL/GenBank/DDBJ whole genome shotgun (WGS) entry which is preliminary data.</text>
</comment>
<dbReference type="AlphaFoldDB" id="A0A1M2VAA3"/>
<feature type="chain" id="PRO_5013381547" evidence="4">
    <location>
        <begin position="22"/>
        <end position="522"/>
    </location>
</feature>
<dbReference type="GO" id="GO:0016787">
    <property type="term" value="F:hydrolase activity"/>
    <property type="evidence" value="ECO:0007669"/>
    <property type="project" value="UniProtKB-KW"/>
</dbReference>
<evidence type="ECO:0000313" key="5">
    <source>
        <dbReference type="EMBL" id="OJT04509.1"/>
    </source>
</evidence>
<keyword evidence="6" id="KW-1185">Reference proteome</keyword>
<evidence type="ECO:0000256" key="2">
    <source>
        <dbReference type="ARBA" id="ARBA00022801"/>
    </source>
</evidence>
<reference evidence="5 6" key="1">
    <citation type="submission" date="2016-10" db="EMBL/GenBank/DDBJ databases">
        <title>Genome sequence of the basidiomycete white-rot fungus Trametes pubescens.</title>
        <authorList>
            <person name="Makela M.R."/>
            <person name="Granchi Z."/>
            <person name="Peng M."/>
            <person name="De Vries R.P."/>
            <person name="Grigoriev I."/>
            <person name="Riley R."/>
            <person name="Hilden K."/>
        </authorList>
    </citation>
    <scope>NUCLEOTIDE SEQUENCE [LARGE SCALE GENOMIC DNA]</scope>
    <source>
        <strain evidence="5 6">FBCC735</strain>
    </source>
</reference>
<dbReference type="InterPro" id="IPR051601">
    <property type="entry name" value="Serine_prot/Carboxylest_S33"/>
</dbReference>
<keyword evidence="4" id="KW-0732">Signal</keyword>
<proteinExistence type="inferred from homology"/>
<dbReference type="OrthoDB" id="425534at2759"/>
<dbReference type="InterPro" id="IPR029058">
    <property type="entry name" value="AB_hydrolase_fold"/>
</dbReference>
<dbReference type="Proteomes" id="UP000184267">
    <property type="component" value="Unassembled WGS sequence"/>
</dbReference>
<keyword evidence="2" id="KW-0378">Hydrolase</keyword>
<gene>
    <name evidence="5" type="ORF">TRAPUB_4779</name>
</gene>
<dbReference type="Gene3D" id="3.40.50.1820">
    <property type="entry name" value="alpha/beta hydrolase"/>
    <property type="match status" value="1"/>
</dbReference>
<feature type="region of interest" description="Disordered" evidence="3">
    <location>
        <begin position="376"/>
        <end position="398"/>
    </location>
</feature>
<sequence>MVSLITLSTLIASQLLTRTLADSSYLKNTTNARSVQWGPCDPSVITNPALTCAFFEVPLDYHDLSAGYGRLALAKLSATGERRGTAFINPGGPGGSGLATLNDMSSLFGALSGGLYDIVSWDPRGVGPLTIPGDIFCFDSPAEYDAFWNGTIELTGIEMTGAFSDPADVRALLDEAPLMQAKYEELGRRCLGHPSGRFLPYVGTAATARDVVAMADVLDGPGSPVNYFGSSYGSLLGQWLMNMFPERVGQVIIDGIIDPTLLATEETPSMWAFHELADADKVYEGFITGCALAGPQGCPISSTPGQSAADIDATIQVVLKQAHDAARKNPSVPVTSASIRQALLAVMEAPAQAANFVNTTWPALVAGVDAESDTQSLVPRGVRPAHRRDSESQENQTRSFTEEAILCGDSIDPRGTNMSDVFEIIIAASRNTSEMSKATAVAKIVNESSPDAPPKKPTPEWAKIVESLVLLEFVFPNAKLLPGNHGKFQSAFLALLFDKASGAEMLELLVELPDELLPQWDT</sequence>
<evidence type="ECO:0000313" key="6">
    <source>
        <dbReference type="Proteomes" id="UP000184267"/>
    </source>
</evidence>
<name>A0A1M2VAA3_TRAPU</name>
<protein>
    <submittedName>
        <fullName evidence="5">Uncharacterized protein</fullName>
    </submittedName>
</protein>
<comment type="similarity">
    <text evidence="1">Belongs to the peptidase S33 family.</text>
</comment>
<feature type="signal peptide" evidence="4">
    <location>
        <begin position="1"/>
        <end position="21"/>
    </location>
</feature>
<dbReference type="STRING" id="154538.A0A1M2VAA3"/>
<evidence type="ECO:0000256" key="1">
    <source>
        <dbReference type="ARBA" id="ARBA00010088"/>
    </source>
</evidence>
<organism evidence="5 6">
    <name type="scientific">Trametes pubescens</name>
    <name type="common">White-rot fungus</name>
    <dbReference type="NCBI Taxonomy" id="154538"/>
    <lineage>
        <taxon>Eukaryota</taxon>
        <taxon>Fungi</taxon>
        <taxon>Dikarya</taxon>
        <taxon>Basidiomycota</taxon>
        <taxon>Agaricomycotina</taxon>
        <taxon>Agaricomycetes</taxon>
        <taxon>Polyporales</taxon>
        <taxon>Polyporaceae</taxon>
        <taxon>Trametes</taxon>
    </lineage>
</organism>
<dbReference type="OMA" id="WSTINAS"/>
<evidence type="ECO:0000256" key="3">
    <source>
        <dbReference type="SAM" id="MobiDB-lite"/>
    </source>
</evidence>
<accession>A0A1M2VAA3</accession>
<dbReference type="SUPFAM" id="SSF53474">
    <property type="entry name" value="alpha/beta-Hydrolases"/>
    <property type="match status" value="1"/>
</dbReference>
<evidence type="ECO:0000256" key="4">
    <source>
        <dbReference type="SAM" id="SignalP"/>
    </source>
</evidence>
<dbReference type="PANTHER" id="PTHR43248">
    <property type="entry name" value="2-SUCCINYL-6-HYDROXY-2,4-CYCLOHEXADIENE-1-CARBOXYLATE SYNTHASE"/>
    <property type="match status" value="1"/>
</dbReference>
<dbReference type="EMBL" id="MNAD01001539">
    <property type="protein sequence ID" value="OJT04509.1"/>
    <property type="molecule type" value="Genomic_DNA"/>
</dbReference>